<dbReference type="GO" id="GO:0005886">
    <property type="term" value="C:plasma membrane"/>
    <property type="evidence" value="ECO:0007669"/>
    <property type="project" value="UniProtKB-SubCell"/>
</dbReference>
<evidence type="ECO:0000256" key="3">
    <source>
        <dbReference type="ARBA" id="ARBA00022692"/>
    </source>
</evidence>
<feature type="region of interest" description="Disordered" evidence="7">
    <location>
        <begin position="43"/>
        <end position="73"/>
    </location>
</feature>
<feature type="transmembrane region" description="Helical" evidence="8">
    <location>
        <begin position="324"/>
        <end position="345"/>
    </location>
</feature>
<feature type="signal peptide" evidence="9">
    <location>
        <begin position="1"/>
        <end position="33"/>
    </location>
</feature>
<feature type="chain" id="PRO_5012486743" evidence="9">
    <location>
        <begin position="34"/>
        <end position="377"/>
    </location>
</feature>
<dbReference type="EMBL" id="FWFQ01000005">
    <property type="protein sequence ID" value="SLN25221.1"/>
    <property type="molecule type" value="Genomic_DNA"/>
</dbReference>
<organism evidence="11 12">
    <name type="scientific">Pseudoruegeria aquimaris</name>
    <dbReference type="NCBI Taxonomy" id="393663"/>
    <lineage>
        <taxon>Bacteria</taxon>
        <taxon>Pseudomonadati</taxon>
        <taxon>Pseudomonadota</taxon>
        <taxon>Alphaproteobacteria</taxon>
        <taxon>Rhodobacterales</taxon>
        <taxon>Roseobacteraceae</taxon>
        <taxon>Pseudoruegeria</taxon>
    </lineage>
</organism>
<feature type="transmembrane region" description="Helical" evidence="8">
    <location>
        <begin position="179"/>
        <end position="199"/>
    </location>
</feature>
<accession>A0A1Y5RV48</accession>
<dbReference type="RefSeq" id="WP_245824452.1">
    <property type="nucleotide sequence ID" value="NZ_FWFQ01000005.1"/>
</dbReference>
<evidence type="ECO:0000256" key="9">
    <source>
        <dbReference type="SAM" id="SignalP"/>
    </source>
</evidence>
<keyword evidence="2" id="KW-1003">Cell membrane</keyword>
<sequence length="377" mass="38465">MTHFKCPLAIGPCTARVAWAALAVCSVATAAVAQESSLPPGISDAPSLMAAPAEPQSSGPTLPAAPETDPSGTALQELVPDLADPDKGIMTRAADGSLGAAGQQAEPDVAPETPAQVPDPLPAATAATGTGQTGTAETGTDGAAQAGPSEHRNTTEATLSAMENASRQALTFLRNGGPAIWAIAALSVATLALILWKVWRLALMGAWSRGKAGRAVEAYLRGDATGALALVEARRGIRSQVLATSLRSLERLSVEAAREETARVAKRQLAMARDGLGALELIASIAPLLGLLGTVLGMIAAFQALQAAGSRADPALLAGGIWEALLTTAAGMAVAIPASAALTWFESVVERMRRDIEDNAIRVFIAARPEALKLAAE</sequence>
<keyword evidence="9" id="KW-0732">Signal</keyword>
<keyword evidence="12" id="KW-1185">Reference proteome</keyword>
<reference evidence="11 12" key="1">
    <citation type="submission" date="2017-03" db="EMBL/GenBank/DDBJ databases">
        <authorList>
            <person name="Afonso C.L."/>
            <person name="Miller P.J."/>
            <person name="Scott M.A."/>
            <person name="Spackman E."/>
            <person name="Goraichik I."/>
            <person name="Dimitrov K.M."/>
            <person name="Suarez D.L."/>
            <person name="Swayne D.E."/>
        </authorList>
    </citation>
    <scope>NUCLEOTIDE SEQUENCE [LARGE SCALE GENOMIC DNA]</scope>
    <source>
        <strain evidence="11 12">CECT 7680</strain>
    </source>
</reference>
<feature type="transmembrane region" description="Helical" evidence="8">
    <location>
        <begin position="276"/>
        <end position="304"/>
    </location>
</feature>
<evidence type="ECO:0000256" key="8">
    <source>
        <dbReference type="SAM" id="Phobius"/>
    </source>
</evidence>
<feature type="domain" description="MotA/TolQ/ExbB proton channel" evidence="10">
    <location>
        <begin position="238"/>
        <end position="357"/>
    </location>
</feature>
<evidence type="ECO:0000256" key="4">
    <source>
        <dbReference type="ARBA" id="ARBA00022989"/>
    </source>
</evidence>
<evidence type="ECO:0000256" key="1">
    <source>
        <dbReference type="ARBA" id="ARBA00004651"/>
    </source>
</evidence>
<dbReference type="InterPro" id="IPR002898">
    <property type="entry name" value="MotA_ExbB_proton_chnl"/>
</dbReference>
<evidence type="ECO:0000313" key="12">
    <source>
        <dbReference type="Proteomes" id="UP000193409"/>
    </source>
</evidence>
<dbReference type="GO" id="GO:0017038">
    <property type="term" value="P:protein import"/>
    <property type="evidence" value="ECO:0007669"/>
    <property type="project" value="TreeGrafter"/>
</dbReference>
<keyword evidence="3 8" id="KW-0812">Transmembrane</keyword>
<name>A0A1Y5RV48_9RHOB</name>
<gene>
    <name evidence="11" type="primary">exbB_1</name>
    <name evidence="11" type="ORF">PSA7680_01106</name>
</gene>
<dbReference type="Proteomes" id="UP000193409">
    <property type="component" value="Unassembled WGS sequence"/>
</dbReference>
<protein>
    <submittedName>
        <fullName evidence="11">Biopolymer transport protein ExbB</fullName>
    </submittedName>
</protein>
<dbReference type="PANTHER" id="PTHR30625:SF11">
    <property type="entry name" value="MOTA_TOLQ_EXBB PROTON CHANNEL DOMAIN-CONTAINING PROTEIN"/>
    <property type="match status" value="1"/>
</dbReference>
<evidence type="ECO:0000259" key="10">
    <source>
        <dbReference type="Pfam" id="PF01618"/>
    </source>
</evidence>
<dbReference type="InterPro" id="IPR050790">
    <property type="entry name" value="ExbB/TolQ_transport"/>
</dbReference>
<proteinExistence type="inferred from homology"/>
<keyword evidence="5 8" id="KW-0472">Membrane</keyword>
<dbReference type="PANTHER" id="PTHR30625">
    <property type="entry name" value="PROTEIN TOLQ"/>
    <property type="match status" value="1"/>
</dbReference>
<feature type="compositionally biased region" description="Low complexity" evidence="7">
    <location>
        <begin position="123"/>
        <end position="147"/>
    </location>
</feature>
<evidence type="ECO:0000256" key="6">
    <source>
        <dbReference type="RuleBase" id="RU004057"/>
    </source>
</evidence>
<feature type="region of interest" description="Disordered" evidence="7">
    <location>
        <begin position="97"/>
        <end position="156"/>
    </location>
</feature>
<evidence type="ECO:0000256" key="2">
    <source>
        <dbReference type="ARBA" id="ARBA00022475"/>
    </source>
</evidence>
<comment type="similarity">
    <text evidence="6">Belongs to the exbB/tolQ family.</text>
</comment>
<dbReference type="AlphaFoldDB" id="A0A1Y5RV48"/>
<evidence type="ECO:0000313" key="11">
    <source>
        <dbReference type="EMBL" id="SLN25221.1"/>
    </source>
</evidence>
<keyword evidence="6" id="KW-0653">Protein transport</keyword>
<evidence type="ECO:0000256" key="5">
    <source>
        <dbReference type="ARBA" id="ARBA00023136"/>
    </source>
</evidence>
<evidence type="ECO:0000256" key="7">
    <source>
        <dbReference type="SAM" id="MobiDB-lite"/>
    </source>
</evidence>
<dbReference type="Pfam" id="PF01618">
    <property type="entry name" value="MotA_ExbB"/>
    <property type="match status" value="1"/>
</dbReference>
<keyword evidence="4 8" id="KW-1133">Transmembrane helix</keyword>
<keyword evidence="6" id="KW-0813">Transport</keyword>
<comment type="subcellular location">
    <subcellularLocation>
        <location evidence="1">Cell membrane</location>
        <topology evidence="1">Multi-pass membrane protein</topology>
    </subcellularLocation>
    <subcellularLocation>
        <location evidence="6">Membrane</location>
        <topology evidence="6">Multi-pass membrane protein</topology>
    </subcellularLocation>
</comment>